<dbReference type="AlphaFoldDB" id="A0AAP7K934"/>
<dbReference type="InterPro" id="IPR035093">
    <property type="entry name" value="RelE/ParE_toxin_dom_sf"/>
</dbReference>
<evidence type="ECO:0000313" key="3">
    <source>
        <dbReference type="EMBL" id="MBC3215600.1"/>
    </source>
</evidence>
<protein>
    <submittedName>
        <fullName evidence="3">Type II toxin-antitoxin system RelE/ParE family toxin</fullName>
    </submittedName>
</protein>
<dbReference type="SUPFAM" id="SSF143011">
    <property type="entry name" value="RelE-like"/>
    <property type="match status" value="1"/>
</dbReference>
<evidence type="ECO:0000256" key="1">
    <source>
        <dbReference type="ARBA" id="ARBA00006226"/>
    </source>
</evidence>
<organism evidence="3 4">
    <name type="scientific">Serratia fonticola</name>
    <dbReference type="NCBI Taxonomy" id="47917"/>
    <lineage>
        <taxon>Bacteria</taxon>
        <taxon>Pseudomonadati</taxon>
        <taxon>Pseudomonadota</taxon>
        <taxon>Gammaproteobacteria</taxon>
        <taxon>Enterobacterales</taxon>
        <taxon>Yersiniaceae</taxon>
        <taxon>Serratia</taxon>
    </lineage>
</organism>
<dbReference type="RefSeq" id="WP_021806920.1">
    <property type="nucleotide sequence ID" value="NZ_CAMISB010000002.1"/>
</dbReference>
<proteinExistence type="inferred from homology"/>
<dbReference type="NCBIfam" id="TIGR02385">
    <property type="entry name" value="RelE_StbE"/>
    <property type="match status" value="1"/>
</dbReference>
<dbReference type="Pfam" id="PF05016">
    <property type="entry name" value="ParE_toxin"/>
    <property type="match status" value="1"/>
</dbReference>
<gene>
    <name evidence="3" type="ORF">H8J20_26035</name>
</gene>
<dbReference type="InterPro" id="IPR007712">
    <property type="entry name" value="RelE/ParE_toxin"/>
</dbReference>
<comment type="caution">
    <text evidence="3">The sequence shown here is derived from an EMBL/GenBank/DDBJ whole genome shotgun (WGS) entry which is preliminary data.</text>
</comment>
<dbReference type="EMBL" id="JACNYO010000049">
    <property type="protein sequence ID" value="MBC3215600.1"/>
    <property type="molecule type" value="Genomic_DNA"/>
</dbReference>
<keyword evidence="2" id="KW-1277">Toxin-antitoxin system</keyword>
<evidence type="ECO:0000313" key="4">
    <source>
        <dbReference type="Proteomes" id="UP000659084"/>
    </source>
</evidence>
<accession>A0AAP7K934</accession>
<dbReference type="Gene3D" id="3.30.2310.20">
    <property type="entry name" value="RelE-like"/>
    <property type="match status" value="1"/>
</dbReference>
<evidence type="ECO:0000256" key="2">
    <source>
        <dbReference type="ARBA" id="ARBA00022649"/>
    </source>
</evidence>
<dbReference type="PANTHER" id="PTHR35601">
    <property type="entry name" value="TOXIN RELE"/>
    <property type="match status" value="1"/>
</dbReference>
<comment type="similarity">
    <text evidence="1">Belongs to the RelE toxin family.</text>
</comment>
<sequence length="93" mass="10992">MTYKLKFEKRALKEWEKLGYPVREQLKKKLAERLENPHVPASRLSGRPNRYKIKLRSSGYRLVYEVRDNEIVLLVIAVGKRAGEEVYFAADKR</sequence>
<dbReference type="Proteomes" id="UP000659084">
    <property type="component" value="Unassembled WGS sequence"/>
</dbReference>
<name>A0AAP7K934_SERFO</name>
<dbReference type="PANTHER" id="PTHR35601:SF2">
    <property type="entry name" value="MRNA INTERFERASE TOXIN RELE"/>
    <property type="match status" value="1"/>
</dbReference>
<dbReference type="KEGG" id="sfg:AV650_26780"/>
<reference evidence="3" key="1">
    <citation type="submission" date="2020-08" db="EMBL/GenBank/DDBJ databases">
        <title>Food and environmental bacterial isolates.</title>
        <authorList>
            <person name="Richter L."/>
            <person name="Du Plessis E.M."/>
            <person name="Duvenage S."/>
            <person name="Allam M."/>
            <person name="Korsten L."/>
        </authorList>
    </citation>
    <scope>NUCLEOTIDE SEQUENCE</scope>
    <source>
        <strain evidence="3">UPMP2127</strain>
    </source>
</reference>